<organism evidence="2 3">
    <name type="scientific">Bradyrhizobium macuxiense</name>
    <dbReference type="NCBI Taxonomy" id="1755647"/>
    <lineage>
        <taxon>Bacteria</taxon>
        <taxon>Pseudomonadati</taxon>
        <taxon>Pseudomonadota</taxon>
        <taxon>Alphaproteobacteria</taxon>
        <taxon>Hyphomicrobiales</taxon>
        <taxon>Nitrobacteraceae</taxon>
        <taxon>Bradyrhizobium</taxon>
    </lineage>
</organism>
<comment type="caution">
    <text evidence="2">The sequence shown here is derived from an EMBL/GenBank/DDBJ whole genome shotgun (WGS) entry which is preliminary data.</text>
</comment>
<proteinExistence type="predicted"/>
<protein>
    <recommendedName>
        <fullName evidence="1">Resolvase/invertase-type recombinase catalytic domain-containing protein</fullName>
    </recommendedName>
</protein>
<evidence type="ECO:0000259" key="1">
    <source>
        <dbReference type="SMART" id="SM00857"/>
    </source>
</evidence>
<dbReference type="SMART" id="SM00857">
    <property type="entry name" value="Resolvase"/>
    <property type="match status" value="1"/>
</dbReference>
<dbReference type="CDD" id="cd03768">
    <property type="entry name" value="SR_ResInv"/>
    <property type="match status" value="1"/>
</dbReference>
<dbReference type="AlphaFoldDB" id="A0A109JLA5"/>
<name>A0A109JLA5_9BRAD</name>
<dbReference type="InterPro" id="IPR006119">
    <property type="entry name" value="Resolv_N"/>
</dbReference>
<dbReference type="GO" id="GO:0000150">
    <property type="term" value="F:DNA strand exchange activity"/>
    <property type="evidence" value="ECO:0007669"/>
    <property type="project" value="InterPro"/>
</dbReference>
<dbReference type="SUPFAM" id="SSF53041">
    <property type="entry name" value="Resolvase-like"/>
    <property type="match status" value="1"/>
</dbReference>
<dbReference type="Gene3D" id="3.40.50.1390">
    <property type="entry name" value="Resolvase, N-terminal catalytic domain"/>
    <property type="match status" value="1"/>
</dbReference>
<dbReference type="GO" id="GO:0003677">
    <property type="term" value="F:DNA binding"/>
    <property type="evidence" value="ECO:0007669"/>
    <property type="project" value="InterPro"/>
</dbReference>
<gene>
    <name evidence="2" type="ORF">AS156_14045</name>
</gene>
<dbReference type="Proteomes" id="UP000057737">
    <property type="component" value="Unassembled WGS sequence"/>
</dbReference>
<sequence>MSMIVGYCRIGPLEPIERLDAQKRHLAAIGAQEYFCEKASVFGKMPELERAIESARKGDVIAITKPYRVARSTRGVLAVIERLGRKGAGLRILGTPIDTSTTTGRMILGSAPLWSLGASPLRSALWDLSIGRWHGQ</sequence>
<dbReference type="Pfam" id="PF00239">
    <property type="entry name" value="Resolvase"/>
    <property type="match status" value="1"/>
</dbReference>
<evidence type="ECO:0000313" key="2">
    <source>
        <dbReference type="EMBL" id="KWV50941.1"/>
    </source>
</evidence>
<feature type="domain" description="Resolvase/invertase-type recombinase catalytic" evidence="1">
    <location>
        <begin position="4"/>
        <end position="126"/>
    </location>
</feature>
<evidence type="ECO:0000313" key="3">
    <source>
        <dbReference type="Proteomes" id="UP000057737"/>
    </source>
</evidence>
<reference evidence="2 3" key="1">
    <citation type="submission" date="2015-11" db="EMBL/GenBank/DDBJ databases">
        <title>Draft Genome Sequence of the Strain BR 10303 (Bradyrhizobium sp.) isolated from nodules of Centrolobium paraense.</title>
        <authorList>
            <person name="Zelli J.E."/>
            <person name="Simoes-Araujo J.L."/>
            <person name="Barauna A.C."/>
            <person name="Silva K."/>
        </authorList>
    </citation>
    <scope>NUCLEOTIDE SEQUENCE [LARGE SCALE GENOMIC DNA]</scope>
    <source>
        <strain evidence="2 3">BR 10303</strain>
    </source>
</reference>
<keyword evidence="3" id="KW-1185">Reference proteome</keyword>
<dbReference type="EMBL" id="LNCU01000092">
    <property type="protein sequence ID" value="KWV50941.1"/>
    <property type="molecule type" value="Genomic_DNA"/>
</dbReference>
<dbReference type="InterPro" id="IPR036162">
    <property type="entry name" value="Resolvase-like_N_sf"/>
</dbReference>
<accession>A0A109JLA5</accession>